<keyword evidence="1" id="KW-0732">Signal</keyword>
<feature type="signal peptide" evidence="1">
    <location>
        <begin position="1"/>
        <end position="18"/>
    </location>
</feature>
<dbReference type="Proteomes" id="UP000611215">
    <property type="component" value="Unassembled WGS sequence"/>
</dbReference>
<sequence>MKNIFLALIAIFAFTACSSDDDNQEQEQQQISQSHIIEFTTGTLESWVSVGLTTILTLEDGTQSTINSDFDYTQNIVSVEIPENTASFELDFYIEDSSEAEMRFYGSENNTTVHQEIINQQTFEFQYTFN</sequence>
<organism evidence="2 3">
    <name type="scientific">Winogradskyella marina</name>
    <dbReference type="NCBI Taxonomy" id="2785530"/>
    <lineage>
        <taxon>Bacteria</taxon>
        <taxon>Pseudomonadati</taxon>
        <taxon>Bacteroidota</taxon>
        <taxon>Flavobacteriia</taxon>
        <taxon>Flavobacteriales</taxon>
        <taxon>Flavobacteriaceae</taxon>
        <taxon>Winogradskyella</taxon>
    </lineage>
</organism>
<evidence type="ECO:0000313" key="2">
    <source>
        <dbReference type="EMBL" id="MBF8149084.1"/>
    </source>
</evidence>
<protein>
    <submittedName>
        <fullName evidence="2">Uncharacterized protein</fullName>
    </submittedName>
</protein>
<dbReference type="EMBL" id="JADOET010000002">
    <property type="protein sequence ID" value="MBF8149084.1"/>
    <property type="molecule type" value="Genomic_DNA"/>
</dbReference>
<evidence type="ECO:0000313" key="3">
    <source>
        <dbReference type="Proteomes" id="UP000611215"/>
    </source>
</evidence>
<reference evidence="2 3" key="1">
    <citation type="submission" date="2020-11" db="EMBL/GenBank/DDBJ databases">
        <title>Winogradskyella marina sp. nov., isolated from marine sediment.</title>
        <authorList>
            <person name="Bo J."/>
            <person name="Wang S."/>
            <person name="Song X."/>
            <person name="Du Z."/>
        </authorList>
    </citation>
    <scope>NUCLEOTIDE SEQUENCE [LARGE SCALE GENOMIC DNA]</scope>
    <source>
        <strain evidence="2 3">F6397</strain>
    </source>
</reference>
<accession>A0ABS0EF51</accession>
<evidence type="ECO:0000256" key="1">
    <source>
        <dbReference type="SAM" id="SignalP"/>
    </source>
</evidence>
<comment type="caution">
    <text evidence="2">The sequence shown here is derived from an EMBL/GenBank/DDBJ whole genome shotgun (WGS) entry which is preliminary data.</text>
</comment>
<dbReference type="RefSeq" id="WP_195870359.1">
    <property type="nucleotide sequence ID" value="NZ_JADOET010000002.1"/>
</dbReference>
<proteinExistence type="predicted"/>
<feature type="chain" id="PRO_5047328198" evidence="1">
    <location>
        <begin position="19"/>
        <end position="130"/>
    </location>
</feature>
<dbReference type="PROSITE" id="PS51257">
    <property type="entry name" value="PROKAR_LIPOPROTEIN"/>
    <property type="match status" value="1"/>
</dbReference>
<keyword evidence="3" id="KW-1185">Reference proteome</keyword>
<name>A0ABS0EF51_9FLAO</name>
<gene>
    <name evidence="2" type="ORF">ITJ86_04205</name>
</gene>